<reference evidence="9" key="1">
    <citation type="journal article" date="2022" name="Int. J. Mol. Sci.">
        <title>Draft Genome of Tanacetum Coccineum: Genomic Comparison of Closely Related Tanacetum-Family Plants.</title>
        <authorList>
            <person name="Yamashiro T."/>
            <person name="Shiraishi A."/>
            <person name="Nakayama K."/>
            <person name="Satake H."/>
        </authorList>
    </citation>
    <scope>NUCLEOTIDE SEQUENCE</scope>
</reference>
<evidence type="ECO:0000256" key="4">
    <source>
        <dbReference type="ARBA" id="ARBA00022759"/>
    </source>
</evidence>
<evidence type="ECO:0000256" key="1">
    <source>
        <dbReference type="ARBA" id="ARBA00022679"/>
    </source>
</evidence>
<evidence type="ECO:0000256" key="5">
    <source>
        <dbReference type="ARBA" id="ARBA00022801"/>
    </source>
</evidence>
<gene>
    <name evidence="9" type="ORF">Tco_1070722</name>
</gene>
<keyword evidence="4" id="KW-0255">Endonuclease</keyword>
<feature type="compositionally biased region" description="Basic and acidic residues" evidence="7">
    <location>
        <begin position="500"/>
        <end position="516"/>
    </location>
</feature>
<feature type="domain" description="Integrase catalytic" evidence="8">
    <location>
        <begin position="573"/>
        <end position="675"/>
    </location>
</feature>
<dbReference type="Gene3D" id="1.10.340.70">
    <property type="match status" value="1"/>
</dbReference>
<dbReference type="InterPro" id="IPR043128">
    <property type="entry name" value="Rev_trsase/Diguanyl_cyclase"/>
</dbReference>
<keyword evidence="10" id="KW-1185">Reference proteome</keyword>
<evidence type="ECO:0000256" key="2">
    <source>
        <dbReference type="ARBA" id="ARBA00022695"/>
    </source>
</evidence>
<evidence type="ECO:0000256" key="6">
    <source>
        <dbReference type="ARBA" id="ARBA00022918"/>
    </source>
</evidence>
<dbReference type="InterPro" id="IPR036397">
    <property type="entry name" value="RNaseH_sf"/>
</dbReference>
<keyword evidence="3" id="KW-0540">Nuclease</keyword>
<dbReference type="Gene3D" id="3.30.420.10">
    <property type="entry name" value="Ribonuclease H-like superfamily/Ribonuclease H"/>
    <property type="match status" value="1"/>
</dbReference>
<accession>A0ABQ5HMH9</accession>
<proteinExistence type="predicted"/>
<dbReference type="CDD" id="cd00303">
    <property type="entry name" value="retropepsin_like"/>
    <property type="match status" value="1"/>
</dbReference>
<feature type="region of interest" description="Disordered" evidence="7">
    <location>
        <begin position="497"/>
        <end position="516"/>
    </location>
</feature>
<dbReference type="InterPro" id="IPR001584">
    <property type="entry name" value="Integrase_cat-core"/>
</dbReference>
<dbReference type="SUPFAM" id="SSF53098">
    <property type="entry name" value="Ribonuclease H-like"/>
    <property type="match status" value="1"/>
</dbReference>
<dbReference type="EMBL" id="BQNB010019783">
    <property type="protein sequence ID" value="GJT89005.1"/>
    <property type="molecule type" value="Genomic_DNA"/>
</dbReference>
<feature type="region of interest" description="Disordered" evidence="7">
    <location>
        <begin position="208"/>
        <end position="247"/>
    </location>
</feature>
<evidence type="ECO:0000256" key="7">
    <source>
        <dbReference type="SAM" id="MobiDB-lite"/>
    </source>
</evidence>
<dbReference type="Gene3D" id="2.40.70.10">
    <property type="entry name" value="Acid Proteases"/>
    <property type="match status" value="1"/>
</dbReference>
<dbReference type="InterPro" id="IPR021109">
    <property type="entry name" value="Peptidase_aspartic_dom_sf"/>
</dbReference>
<evidence type="ECO:0000256" key="3">
    <source>
        <dbReference type="ARBA" id="ARBA00022722"/>
    </source>
</evidence>
<reference evidence="9" key="2">
    <citation type="submission" date="2022-01" db="EMBL/GenBank/DDBJ databases">
        <authorList>
            <person name="Yamashiro T."/>
            <person name="Shiraishi A."/>
            <person name="Satake H."/>
            <person name="Nakayama K."/>
        </authorList>
    </citation>
    <scope>NUCLEOTIDE SEQUENCE</scope>
</reference>
<dbReference type="Pfam" id="PF08284">
    <property type="entry name" value="RVP_2"/>
    <property type="match status" value="1"/>
</dbReference>
<comment type="caution">
    <text evidence="9">The sequence shown here is derived from an EMBL/GenBank/DDBJ whole genome shotgun (WGS) entry which is preliminary data.</text>
</comment>
<dbReference type="Proteomes" id="UP001151760">
    <property type="component" value="Unassembled WGS sequence"/>
</dbReference>
<feature type="compositionally biased region" description="Polar residues" evidence="7">
    <location>
        <begin position="222"/>
        <end position="237"/>
    </location>
</feature>
<dbReference type="PANTHER" id="PTHR35046:SF26">
    <property type="entry name" value="RNA-DIRECTED DNA POLYMERASE"/>
    <property type="match status" value="1"/>
</dbReference>
<keyword evidence="2" id="KW-0548">Nucleotidyltransferase</keyword>
<name>A0ABQ5HMH9_9ASTR</name>
<dbReference type="SUPFAM" id="SSF56672">
    <property type="entry name" value="DNA/RNA polymerases"/>
    <property type="match status" value="1"/>
</dbReference>
<dbReference type="PANTHER" id="PTHR35046">
    <property type="entry name" value="ZINC KNUCKLE (CCHC-TYPE) FAMILY PROTEIN"/>
    <property type="match status" value="1"/>
</dbReference>
<sequence>MVADIFRSGKRVVGGDATPHGFIVWIEGLISFKAACFSVCCLCQGRRWITHMGELFQVLGCPDNFKDFVLLRFNLGGCSTELWESHLRTQVGANAFADTWEYMERFTRLDSLCWNVLEMLQAKLDISVGVKEVEIGKSVSELGDCGQQENIGSSHDLEVSMSIGVVRTRVLSIGVDRIGVMHRGRQDCFGCQDHKRFNCLANGNDRQGQGNYNQRQHRGQSTRDFNQGHASGSAGQRRSTETLPPPPLCTTCGKPHPGVCYKATGGCFTCGSTQHKAAKTSGTITGNLYIDDRTVFVLFDTGATHSIISTTFAKKLNMNPTPLIERIIISTPMKNHMLIDHEYVNCPLRFDDRIRPANLLPIHMLDFVKLKEQLHEMLDNGFIRPSVFLRGVHSGVLVTASRVLGHIVSADGIIMDPSKVEAITKWPRPTTVTEVRSFLGLAGYYRRFVEGFSRLALPLTQLMRKGEKFVVVRSVLDVELCVRGSVAFGGMRIESNPHATDPRSSKDGWLRSSREGYDEAQSSPLLVIQVQTKMYRDLKQYFWWNGMKQDVATFVSKCMTCQQVKIEHQRASGLLQPLEIPMWKWDEISMDFVTGLPTTQKRHDAIWVVVDRLTKSAHFLPIRKNYGISKLAEIFRQEIVRLHGTPTSIVSDRDPKFTSHFWKGLQKAWGTRLKYELQHFILKPMVVGMNILLLEWKFLPTIIVGMLASRQHLSSFCMVENVEHLFAGMK</sequence>
<dbReference type="InterPro" id="IPR012337">
    <property type="entry name" value="RNaseH-like_sf"/>
</dbReference>
<protein>
    <submittedName>
        <fullName evidence="9">Retrotransposable element Tf2</fullName>
    </submittedName>
</protein>
<dbReference type="Gene3D" id="3.30.70.270">
    <property type="match status" value="1"/>
</dbReference>
<dbReference type="InterPro" id="IPR001969">
    <property type="entry name" value="Aspartic_peptidase_AS"/>
</dbReference>
<keyword evidence="6" id="KW-0695">RNA-directed DNA polymerase</keyword>
<evidence type="ECO:0000313" key="9">
    <source>
        <dbReference type="EMBL" id="GJT89005.1"/>
    </source>
</evidence>
<dbReference type="PROSITE" id="PS00141">
    <property type="entry name" value="ASP_PROTEASE"/>
    <property type="match status" value="1"/>
</dbReference>
<evidence type="ECO:0000313" key="10">
    <source>
        <dbReference type="Proteomes" id="UP001151760"/>
    </source>
</evidence>
<dbReference type="PROSITE" id="PS50994">
    <property type="entry name" value="INTEGRASE"/>
    <property type="match status" value="1"/>
</dbReference>
<organism evidence="9 10">
    <name type="scientific">Tanacetum coccineum</name>
    <dbReference type="NCBI Taxonomy" id="301880"/>
    <lineage>
        <taxon>Eukaryota</taxon>
        <taxon>Viridiplantae</taxon>
        <taxon>Streptophyta</taxon>
        <taxon>Embryophyta</taxon>
        <taxon>Tracheophyta</taxon>
        <taxon>Spermatophyta</taxon>
        <taxon>Magnoliopsida</taxon>
        <taxon>eudicotyledons</taxon>
        <taxon>Gunneridae</taxon>
        <taxon>Pentapetalae</taxon>
        <taxon>asterids</taxon>
        <taxon>campanulids</taxon>
        <taxon>Asterales</taxon>
        <taxon>Asteraceae</taxon>
        <taxon>Asteroideae</taxon>
        <taxon>Anthemideae</taxon>
        <taxon>Anthemidinae</taxon>
        <taxon>Tanacetum</taxon>
    </lineage>
</organism>
<keyword evidence="1" id="KW-0808">Transferase</keyword>
<keyword evidence="5" id="KW-0378">Hydrolase</keyword>
<evidence type="ECO:0000259" key="8">
    <source>
        <dbReference type="PROSITE" id="PS50994"/>
    </source>
</evidence>
<dbReference type="InterPro" id="IPR043502">
    <property type="entry name" value="DNA/RNA_pol_sf"/>
</dbReference>
<dbReference type="SUPFAM" id="SSF50630">
    <property type="entry name" value="Acid proteases"/>
    <property type="match status" value="1"/>
</dbReference>
<dbReference type="InterPro" id="IPR041588">
    <property type="entry name" value="Integrase_H2C2"/>
</dbReference>
<dbReference type="Pfam" id="PF17921">
    <property type="entry name" value="Integrase_H2C2"/>
    <property type="match status" value="1"/>
</dbReference>